<comment type="caution">
    <text evidence="2">The sequence shown here is derived from an EMBL/GenBank/DDBJ whole genome shotgun (WGS) entry which is preliminary data.</text>
</comment>
<feature type="region of interest" description="Disordered" evidence="1">
    <location>
        <begin position="240"/>
        <end position="266"/>
    </location>
</feature>
<dbReference type="AlphaFoldDB" id="A0A9W6X8Y9"/>
<protein>
    <submittedName>
        <fullName evidence="2">Unnamed protein product</fullName>
    </submittedName>
</protein>
<name>A0A9W6X8Y9_9STRA</name>
<reference evidence="2" key="1">
    <citation type="submission" date="2023-04" db="EMBL/GenBank/DDBJ databases">
        <title>Phytophthora fragariaefolia NBRC 109709.</title>
        <authorList>
            <person name="Ichikawa N."/>
            <person name="Sato H."/>
            <person name="Tonouchi N."/>
        </authorList>
    </citation>
    <scope>NUCLEOTIDE SEQUENCE</scope>
    <source>
        <strain evidence="2">NBRC 109709</strain>
    </source>
</reference>
<feature type="compositionally biased region" description="Basic residues" evidence="1">
    <location>
        <begin position="256"/>
        <end position="266"/>
    </location>
</feature>
<dbReference type="Proteomes" id="UP001165121">
    <property type="component" value="Unassembled WGS sequence"/>
</dbReference>
<sequence length="404" mass="41961">MTSQHNWKIVGTLAACYSYVKPDGSGEFAGEHALVAYALVSGLIEEMIGSGTSGMARTGSAGGAAAKGAAVNNAADMAVSTAANTAANTVVAASVADTMTAGSAVVDTVATGSATGLMADMVAGERADIVGDMAAMGTATTTTTLTGMAATIVVVCTAIDTGLAADTGATSPVVGASQIDTTVELPQGTFNQLFSSSSGGSADELSQAAVTNAFGLSPSHFDAGPSQLEAAVNLQLVSEASGLESESEDEVEKHPNTSHRTLRARPLKSDVNFIPGALDEEEEPTRGDEAFEDEDVLSADAEMMEEAFIQSLMIGNSKMTTSWKKQHEAALRATEWTPVMSSEFEVDTPSYPGLGDQKALSVAELRALPSSPLQTFLYFMSKSLWVLIVQETKRYSLQQRDWRA</sequence>
<evidence type="ECO:0000313" key="2">
    <source>
        <dbReference type="EMBL" id="GMF33792.1"/>
    </source>
</evidence>
<accession>A0A9W6X8Y9</accession>
<proteinExistence type="predicted"/>
<keyword evidence="3" id="KW-1185">Reference proteome</keyword>
<gene>
    <name evidence="2" type="ORF">Pfra01_000848000</name>
</gene>
<evidence type="ECO:0000313" key="3">
    <source>
        <dbReference type="Proteomes" id="UP001165121"/>
    </source>
</evidence>
<evidence type="ECO:0000256" key="1">
    <source>
        <dbReference type="SAM" id="MobiDB-lite"/>
    </source>
</evidence>
<organism evidence="2 3">
    <name type="scientific">Phytophthora fragariaefolia</name>
    <dbReference type="NCBI Taxonomy" id="1490495"/>
    <lineage>
        <taxon>Eukaryota</taxon>
        <taxon>Sar</taxon>
        <taxon>Stramenopiles</taxon>
        <taxon>Oomycota</taxon>
        <taxon>Peronosporomycetes</taxon>
        <taxon>Peronosporales</taxon>
        <taxon>Peronosporaceae</taxon>
        <taxon>Phytophthora</taxon>
    </lineage>
</organism>
<dbReference type="EMBL" id="BSXT01000766">
    <property type="protein sequence ID" value="GMF33792.1"/>
    <property type="molecule type" value="Genomic_DNA"/>
</dbReference>